<evidence type="ECO:0000256" key="2">
    <source>
        <dbReference type="ARBA" id="ARBA00023015"/>
    </source>
</evidence>
<dbReference type="PANTHER" id="PTHR43133:SF46">
    <property type="entry name" value="RNA POLYMERASE SIGMA-70 FACTOR ECF SUBFAMILY"/>
    <property type="match status" value="1"/>
</dbReference>
<keyword evidence="2" id="KW-0805">Transcription regulation</keyword>
<dbReference type="Pfam" id="PF08281">
    <property type="entry name" value="Sigma70_r4_2"/>
    <property type="match status" value="1"/>
</dbReference>
<dbReference type="Proteomes" id="UP001292913">
    <property type="component" value="Unassembled WGS sequence"/>
</dbReference>
<evidence type="ECO:0000313" key="7">
    <source>
        <dbReference type="Proteomes" id="UP001292913"/>
    </source>
</evidence>
<dbReference type="Gene3D" id="1.10.10.10">
    <property type="entry name" value="Winged helix-like DNA-binding domain superfamily/Winged helix DNA-binding domain"/>
    <property type="match status" value="1"/>
</dbReference>
<evidence type="ECO:0000256" key="4">
    <source>
        <dbReference type="ARBA" id="ARBA00023163"/>
    </source>
</evidence>
<protein>
    <submittedName>
        <fullName evidence="6">RNA polymerase sigma-70 factor</fullName>
    </submittedName>
</protein>
<keyword evidence="4" id="KW-0804">Transcription</keyword>
<dbReference type="InterPro" id="IPR013249">
    <property type="entry name" value="RNA_pol_sigma70_r4_t2"/>
</dbReference>
<evidence type="ECO:0000313" key="6">
    <source>
        <dbReference type="EMBL" id="MDY7259288.1"/>
    </source>
</evidence>
<dbReference type="InterPro" id="IPR013324">
    <property type="entry name" value="RNA_pol_sigma_r3/r4-like"/>
</dbReference>
<dbReference type="InterPro" id="IPR014284">
    <property type="entry name" value="RNA_pol_sigma-70_dom"/>
</dbReference>
<comment type="similarity">
    <text evidence="1">Belongs to the sigma-70 factor family. ECF subfamily.</text>
</comment>
<dbReference type="InterPro" id="IPR000792">
    <property type="entry name" value="Tscrpt_reg_LuxR_C"/>
</dbReference>
<dbReference type="CDD" id="cd06171">
    <property type="entry name" value="Sigma70_r4"/>
    <property type="match status" value="1"/>
</dbReference>
<reference evidence="6 7" key="1">
    <citation type="submission" date="2023-04" db="EMBL/GenBank/DDBJ databases">
        <title>Bacteroides pacosi sp. nov., isolated from the fecal material of an alpaca.</title>
        <authorList>
            <person name="Miller S."/>
            <person name="Hendry M."/>
            <person name="King J."/>
            <person name="Sankaranarayanan K."/>
            <person name="Lawson P.A."/>
        </authorList>
    </citation>
    <scope>NUCLEOTIDE SEQUENCE [LARGE SCALE GENOMIC DNA]</scope>
    <source>
        <strain evidence="6 7">A2-P53</strain>
    </source>
</reference>
<keyword evidence="3" id="KW-0731">Sigma factor</keyword>
<evidence type="ECO:0000259" key="5">
    <source>
        <dbReference type="SMART" id="SM00421"/>
    </source>
</evidence>
<accession>A0ABU5HSY0</accession>
<dbReference type="NCBIfam" id="TIGR02985">
    <property type="entry name" value="Sig70_bacteroi1"/>
    <property type="match status" value="1"/>
</dbReference>
<comment type="caution">
    <text evidence="6">The sequence shown here is derived from an EMBL/GenBank/DDBJ whole genome shotgun (WGS) entry which is preliminary data.</text>
</comment>
<gene>
    <name evidence="6" type="ORF">QHG74_16380</name>
</gene>
<dbReference type="EMBL" id="JARZAK010000011">
    <property type="protein sequence ID" value="MDY7259288.1"/>
    <property type="molecule type" value="Genomic_DNA"/>
</dbReference>
<dbReference type="RefSeq" id="WP_234133700.1">
    <property type="nucleotide sequence ID" value="NZ_JARZAK010000011.1"/>
</dbReference>
<dbReference type="SMART" id="SM00421">
    <property type="entry name" value="HTH_LUXR"/>
    <property type="match status" value="1"/>
</dbReference>
<dbReference type="InterPro" id="IPR013325">
    <property type="entry name" value="RNA_pol_sigma_r2"/>
</dbReference>
<evidence type="ECO:0000256" key="3">
    <source>
        <dbReference type="ARBA" id="ARBA00023082"/>
    </source>
</evidence>
<dbReference type="InterPro" id="IPR039425">
    <property type="entry name" value="RNA_pol_sigma-70-like"/>
</dbReference>
<sequence length="197" mass="23203">MATTKIDESIIIGINQGKQEAFATLYDSYFSYLCMYATTYIFNPDEAKEIVNDVFLNIWYKKERLVFPIHSYLLQSVQNGCLNYIRALKNRERVMDEYRKELLNYQEEYCANDNTPLQLLEIEDLQKQVHNVVNSLPERCRIIFEKYLYNNKSPQEIAEELDISVNTVRVQIKNAMDKMKVKLGTSLGILLLFLFQK</sequence>
<dbReference type="Gene3D" id="1.10.1740.10">
    <property type="match status" value="1"/>
</dbReference>
<feature type="domain" description="HTH luxR-type" evidence="5">
    <location>
        <begin position="133"/>
        <end position="191"/>
    </location>
</feature>
<dbReference type="SUPFAM" id="SSF88659">
    <property type="entry name" value="Sigma3 and sigma4 domains of RNA polymerase sigma factors"/>
    <property type="match status" value="1"/>
</dbReference>
<proteinExistence type="inferred from homology"/>
<dbReference type="InterPro" id="IPR036388">
    <property type="entry name" value="WH-like_DNA-bd_sf"/>
</dbReference>
<dbReference type="NCBIfam" id="TIGR02937">
    <property type="entry name" value="sigma70-ECF"/>
    <property type="match status" value="1"/>
</dbReference>
<dbReference type="SUPFAM" id="SSF88946">
    <property type="entry name" value="Sigma2 domain of RNA polymerase sigma factors"/>
    <property type="match status" value="1"/>
</dbReference>
<name>A0ABU5HSY0_9BACE</name>
<dbReference type="PANTHER" id="PTHR43133">
    <property type="entry name" value="RNA POLYMERASE ECF-TYPE SIGMA FACTO"/>
    <property type="match status" value="1"/>
</dbReference>
<organism evidence="6 7">
    <name type="scientific">Bacteroides vicugnae</name>
    <dbReference type="NCBI Taxonomy" id="3037989"/>
    <lineage>
        <taxon>Bacteria</taxon>
        <taxon>Pseudomonadati</taxon>
        <taxon>Bacteroidota</taxon>
        <taxon>Bacteroidia</taxon>
        <taxon>Bacteroidales</taxon>
        <taxon>Bacteroidaceae</taxon>
        <taxon>Bacteroides</taxon>
    </lineage>
</organism>
<keyword evidence="7" id="KW-1185">Reference proteome</keyword>
<dbReference type="InterPro" id="IPR014327">
    <property type="entry name" value="RNA_pol_sigma70_bacteroid"/>
</dbReference>
<evidence type="ECO:0000256" key="1">
    <source>
        <dbReference type="ARBA" id="ARBA00010641"/>
    </source>
</evidence>